<reference evidence="2" key="1">
    <citation type="journal article" date="2019" name="Int. J. Syst. Evol. Microbiol.">
        <title>The Global Catalogue of Microorganisms (GCM) 10K type strain sequencing project: providing services to taxonomists for standard genome sequencing and annotation.</title>
        <authorList>
            <consortium name="The Broad Institute Genomics Platform"/>
            <consortium name="The Broad Institute Genome Sequencing Center for Infectious Disease"/>
            <person name="Wu L."/>
            <person name="Ma J."/>
        </authorList>
    </citation>
    <scope>NUCLEOTIDE SEQUENCE [LARGE SCALE GENOMIC DNA]</scope>
    <source>
        <strain evidence="2">JCM 18298</strain>
    </source>
</reference>
<dbReference type="InterPro" id="IPR036397">
    <property type="entry name" value="RNaseH_sf"/>
</dbReference>
<proteinExistence type="predicted"/>
<dbReference type="InterPro" id="IPR012337">
    <property type="entry name" value="RNaseH-like_sf"/>
</dbReference>
<evidence type="ECO:0000313" key="1">
    <source>
        <dbReference type="EMBL" id="GAA5042053.1"/>
    </source>
</evidence>
<sequence>MHPELRCRATERGELEGFSRPTEAELVYKVGAQVMLLTNDPMDRWVNGTIGQVISQRMDGSEPVVTVALPSGAVADVHPYTWEITQPIVETGRLRNEVVGTFTQLPFRLAWAITIHKSQGQTLSRLVIDLTGGTFADGQLYVALSRSTSMDGLVLRRQVVVKDLKTDMRVRRFLERGIKPSNTRGRVYLGVCTVGSEKLRVRPRPIEIALITDDGTEISTLVNPGRDLQDARNTYGITASDIQFAPNLRIAWAALAPYLEGRTPVGVDIDRQLGYFDTELKRHDWSIAMPIGSGPTLADLSLADQVLLDAPSALERARAARDLTARQQVQANGGTFLSAESGTGYLYRRGEGPNCFQVGGILPADRTPEHILAEHLRDTIGKIKLDTHVLARIRELEQALGLPIHPDATSTDSPVITAVLIPGARVCFTGAVTDDTGSTWTREDMKDLAEKCRLEPVDSVTKRKCDALVAAEAATQSGKGKLAVRYGTPIFTAQEFLAWADGAMGGGKPSV</sequence>
<name>A0ABP9JTS8_9NOCA</name>
<dbReference type="InterPro" id="IPR036420">
    <property type="entry name" value="BRCT_dom_sf"/>
</dbReference>
<gene>
    <name evidence="1" type="ORF">GCM10023318_01790</name>
</gene>
<dbReference type="SUPFAM" id="SSF52540">
    <property type="entry name" value="P-loop containing nucleoside triphosphate hydrolases"/>
    <property type="match status" value="1"/>
</dbReference>
<dbReference type="RefSeq" id="WP_345493017.1">
    <property type="nucleotide sequence ID" value="NZ_BAABJM010000001.1"/>
</dbReference>
<protein>
    <recommendedName>
        <fullName evidence="3">AAA family ATPase</fullName>
    </recommendedName>
</protein>
<evidence type="ECO:0000313" key="2">
    <source>
        <dbReference type="Proteomes" id="UP001500603"/>
    </source>
</evidence>
<organism evidence="1 2">
    <name type="scientific">Nocardia callitridis</name>
    <dbReference type="NCBI Taxonomy" id="648753"/>
    <lineage>
        <taxon>Bacteria</taxon>
        <taxon>Bacillati</taxon>
        <taxon>Actinomycetota</taxon>
        <taxon>Actinomycetes</taxon>
        <taxon>Mycobacteriales</taxon>
        <taxon>Nocardiaceae</taxon>
        <taxon>Nocardia</taxon>
    </lineage>
</organism>
<dbReference type="SUPFAM" id="SSF53098">
    <property type="entry name" value="Ribonuclease H-like"/>
    <property type="match status" value="1"/>
</dbReference>
<evidence type="ECO:0008006" key="3">
    <source>
        <dbReference type="Google" id="ProtNLM"/>
    </source>
</evidence>
<keyword evidence="2" id="KW-1185">Reference proteome</keyword>
<dbReference type="PANTHER" id="PTHR23274:SF11">
    <property type="entry name" value="ATP-DEPENDENT DNA HELICASE PIF1"/>
    <property type="match status" value="1"/>
</dbReference>
<dbReference type="PANTHER" id="PTHR23274">
    <property type="entry name" value="DNA HELICASE-RELATED"/>
    <property type="match status" value="1"/>
</dbReference>
<accession>A0ABP9JTS8</accession>
<dbReference type="EMBL" id="BAABJM010000001">
    <property type="protein sequence ID" value="GAA5042053.1"/>
    <property type="molecule type" value="Genomic_DNA"/>
</dbReference>
<dbReference type="Gene3D" id="3.40.50.10190">
    <property type="entry name" value="BRCT domain"/>
    <property type="match status" value="1"/>
</dbReference>
<dbReference type="Gene3D" id="3.30.420.10">
    <property type="entry name" value="Ribonuclease H-like superfamily/Ribonuclease H"/>
    <property type="match status" value="1"/>
</dbReference>
<dbReference type="Proteomes" id="UP001500603">
    <property type="component" value="Unassembled WGS sequence"/>
</dbReference>
<dbReference type="Gene3D" id="2.30.30.940">
    <property type="match status" value="1"/>
</dbReference>
<comment type="caution">
    <text evidence="1">The sequence shown here is derived from an EMBL/GenBank/DDBJ whole genome shotgun (WGS) entry which is preliminary data.</text>
</comment>
<dbReference type="Gene3D" id="3.40.50.300">
    <property type="entry name" value="P-loop containing nucleotide triphosphate hydrolases"/>
    <property type="match status" value="1"/>
</dbReference>
<dbReference type="CDD" id="cd18809">
    <property type="entry name" value="SF1_C_RecD"/>
    <property type="match status" value="1"/>
</dbReference>
<dbReference type="InterPro" id="IPR027417">
    <property type="entry name" value="P-loop_NTPase"/>
</dbReference>